<dbReference type="EMBL" id="JBFAUK010000017">
    <property type="protein sequence ID" value="MEV5509010.1"/>
    <property type="molecule type" value="Genomic_DNA"/>
</dbReference>
<keyword evidence="5" id="KW-1185">Reference proteome</keyword>
<comment type="caution">
    <text evidence="4">The sequence shown here is derived from an EMBL/GenBank/DDBJ whole genome shotgun (WGS) entry which is preliminary data.</text>
</comment>
<organism evidence="4 5">
    <name type="scientific">Streptomyces orinoci</name>
    <name type="common">Streptoverticillium orinoci</name>
    <dbReference type="NCBI Taxonomy" id="67339"/>
    <lineage>
        <taxon>Bacteria</taxon>
        <taxon>Bacillati</taxon>
        <taxon>Actinomycetota</taxon>
        <taxon>Actinomycetes</taxon>
        <taxon>Kitasatosporales</taxon>
        <taxon>Streptomycetaceae</taxon>
        <taxon>Streptomyces</taxon>
    </lineage>
</organism>
<evidence type="ECO:0000313" key="5">
    <source>
        <dbReference type="Proteomes" id="UP001552594"/>
    </source>
</evidence>
<proteinExistence type="predicted"/>
<keyword evidence="1" id="KW-0646">Protease inhibitor</keyword>
<sequence length="143" mass="14844">MNATKSLALPFAAGLAMVAVALAAPASAAPDDGHPVTAVRDVRLTNADNGRTVEVRPGDTVRVSLTGSRTAGATWAWSIPVSESPQVLTRTIGENTASGDAMGYFRVNTAGSARIQSVKKCVADPGHLCPHLAVLWRVTVVVR</sequence>
<dbReference type="Proteomes" id="UP001552594">
    <property type="component" value="Unassembled WGS sequence"/>
</dbReference>
<evidence type="ECO:0000256" key="2">
    <source>
        <dbReference type="ARBA" id="ARBA00022704"/>
    </source>
</evidence>
<dbReference type="InterPro" id="IPR036331">
    <property type="entry name" value="Chagasin-like_sf"/>
</dbReference>
<protein>
    <recommendedName>
        <fullName evidence="6">Proteinase inhibitor I42 chagasin domain-containing protein</fullName>
    </recommendedName>
</protein>
<evidence type="ECO:0000256" key="1">
    <source>
        <dbReference type="ARBA" id="ARBA00022690"/>
    </source>
</evidence>
<feature type="chain" id="PRO_5045060415" description="Proteinase inhibitor I42 chagasin domain-containing protein" evidence="3">
    <location>
        <begin position="29"/>
        <end position="143"/>
    </location>
</feature>
<dbReference type="Gene3D" id="2.60.40.2020">
    <property type="match status" value="1"/>
</dbReference>
<evidence type="ECO:0008006" key="6">
    <source>
        <dbReference type="Google" id="ProtNLM"/>
    </source>
</evidence>
<evidence type="ECO:0000313" key="4">
    <source>
        <dbReference type="EMBL" id="MEV5509010.1"/>
    </source>
</evidence>
<dbReference type="RefSeq" id="WP_109282067.1">
    <property type="nucleotide sequence ID" value="NZ_JBFAUK010000017.1"/>
</dbReference>
<evidence type="ECO:0000256" key="3">
    <source>
        <dbReference type="SAM" id="SignalP"/>
    </source>
</evidence>
<dbReference type="SUPFAM" id="SSF141066">
    <property type="entry name" value="ICP-like"/>
    <property type="match status" value="1"/>
</dbReference>
<keyword evidence="3" id="KW-0732">Signal</keyword>
<reference evidence="4 5" key="1">
    <citation type="submission" date="2024-06" db="EMBL/GenBank/DDBJ databases">
        <title>The Natural Products Discovery Center: Release of the First 8490 Sequenced Strains for Exploring Actinobacteria Biosynthetic Diversity.</title>
        <authorList>
            <person name="Kalkreuter E."/>
            <person name="Kautsar S.A."/>
            <person name="Yang D."/>
            <person name="Bader C.D."/>
            <person name="Teijaro C.N."/>
            <person name="Fluegel L."/>
            <person name="Davis C.M."/>
            <person name="Simpson J.R."/>
            <person name="Lauterbach L."/>
            <person name="Steele A.D."/>
            <person name="Gui C."/>
            <person name="Meng S."/>
            <person name="Li G."/>
            <person name="Viehrig K."/>
            <person name="Ye F."/>
            <person name="Su P."/>
            <person name="Kiefer A.F."/>
            <person name="Nichols A."/>
            <person name="Cepeda A.J."/>
            <person name="Yan W."/>
            <person name="Fan B."/>
            <person name="Jiang Y."/>
            <person name="Adhikari A."/>
            <person name="Zheng C.-J."/>
            <person name="Schuster L."/>
            <person name="Cowan T.M."/>
            <person name="Smanski M.J."/>
            <person name="Chevrette M.G."/>
            <person name="De Carvalho L.P.S."/>
            <person name="Shen B."/>
        </authorList>
    </citation>
    <scope>NUCLEOTIDE SEQUENCE [LARGE SCALE GENOMIC DNA]</scope>
    <source>
        <strain evidence="4 5">NPDC052347</strain>
    </source>
</reference>
<gene>
    <name evidence="4" type="ORF">AB0L16_21675</name>
</gene>
<accession>A0ABV3K1W7</accession>
<name>A0ABV3K1W7_STRON</name>
<feature type="signal peptide" evidence="3">
    <location>
        <begin position="1"/>
        <end position="28"/>
    </location>
</feature>
<keyword evidence="2" id="KW-0789">Thiol protease inhibitor</keyword>